<dbReference type="AlphaFoldDB" id="A0A437H217"/>
<dbReference type="InterPro" id="IPR050272">
    <property type="entry name" value="Isochorismatase-like_hydrls"/>
</dbReference>
<proteinExistence type="predicted"/>
<protein>
    <submittedName>
        <fullName evidence="3">Isochorismatase family protein</fullName>
    </submittedName>
</protein>
<evidence type="ECO:0000313" key="4">
    <source>
        <dbReference type="Proteomes" id="UP000283003"/>
    </source>
</evidence>
<reference evidence="3 4" key="1">
    <citation type="submission" date="2018-12" db="EMBL/GenBank/DDBJ databases">
        <title>Croceicoccus ponticola sp. nov., a lipolytic bacterium isolated from seawater.</title>
        <authorList>
            <person name="Yoon J.-H."/>
        </authorList>
    </citation>
    <scope>NUCLEOTIDE SEQUENCE [LARGE SCALE GENOMIC DNA]</scope>
    <source>
        <strain evidence="3 4">GM-16</strain>
    </source>
</reference>
<evidence type="ECO:0000256" key="1">
    <source>
        <dbReference type="ARBA" id="ARBA00022801"/>
    </source>
</evidence>
<dbReference type="Gene3D" id="3.40.50.850">
    <property type="entry name" value="Isochorismatase-like"/>
    <property type="match status" value="1"/>
</dbReference>
<dbReference type="PANTHER" id="PTHR43540">
    <property type="entry name" value="PEROXYUREIDOACRYLATE/UREIDOACRYLATE AMIDOHYDROLASE-RELATED"/>
    <property type="match status" value="1"/>
</dbReference>
<keyword evidence="1" id="KW-0378">Hydrolase</keyword>
<name>A0A437H217_9SPHN</name>
<accession>A0A437H217</accession>
<evidence type="ECO:0000313" key="3">
    <source>
        <dbReference type="EMBL" id="RVQ69677.1"/>
    </source>
</evidence>
<sequence>MNDRTDGDKNLLADASGAALVIIDVQEFSVAANLAPHKGTSVLANSIALANACRAAGILVVIITAGGGVRLAHSPDREMPSLAVPPGSHRVPEVLGPMKGDLSITKYNWGAFFGTSLDLHLRRRGIDTIILCGIATNFGVESTARQAHERGYQQIIVDDAISAFSEDEHEASLSMTLRRISRVRSTREILEQLASGSDRVADQ</sequence>
<dbReference type="InterPro" id="IPR036380">
    <property type="entry name" value="Isochorismatase-like_sf"/>
</dbReference>
<dbReference type="InterPro" id="IPR000868">
    <property type="entry name" value="Isochorismatase-like_dom"/>
</dbReference>
<dbReference type="GO" id="GO:0016787">
    <property type="term" value="F:hydrolase activity"/>
    <property type="evidence" value="ECO:0007669"/>
    <property type="project" value="UniProtKB-KW"/>
</dbReference>
<dbReference type="OrthoDB" id="9807387at2"/>
<dbReference type="CDD" id="cd00431">
    <property type="entry name" value="cysteine_hydrolases"/>
    <property type="match status" value="1"/>
</dbReference>
<gene>
    <name evidence="3" type="ORF">EKN06_05830</name>
</gene>
<feature type="domain" description="Isochorismatase-like" evidence="2">
    <location>
        <begin position="18"/>
        <end position="186"/>
    </location>
</feature>
<keyword evidence="4" id="KW-1185">Reference proteome</keyword>
<organism evidence="3 4">
    <name type="scientific">Croceicoccus ponticola</name>
    <dbReference type="NCBI Taxonomy" id="2217664"/>
    <lineage>
        <taxon>Bacteria</taxon>
        <taxon>Pseudomonadati</taxon>
        <taxon>Pseudomonadota</taxon>
        <taxon>Alphaproteobacteria</taxon>
        <taxon>Sphingomonadales</taxon>
        <taxon>Erythrobacteraceae</taxon>
        <taxon>Croceicoccus</taxon>
    </lineage>
</organism>
<dbReference type="PANTHER" id="PTHR43540:SF7">
    <property type="entry name" value="ISOCHORISMATASE FAMILY PROTEIN YECD"/>
    <property type="match status" value="1"/>
</dbReference>
<evidence type="ECO:0000259" key="2">
    <source>
        <dbReference type="Pfam" id="PF00857"/>
    </source>
</evidence>
<dbReference type="SUPFAM" id="SSF52499">
    <property type="entry name" value="Isochorismatase-like hydrolases"/>
    <property type="match status" value="1"/>
</dbReference>
<comment type="caution">
    <text evidence="3">The sequence shown here is derived from an EMBL/GenBank/DDBJ whole genome shotgun (WGS) entry which is preliminary data.</text>
</comment>
<dbReference type="Pfam" id="PF00857">
    <property type="entry name" value="Isochorismatase"/>
    <property type="match status" value="1"/>
</dbReference>
<dbReference type="EMBL" id="RXOL01000001">
    <property type="protein sequence ID" value="RVQ69677.1"/>
    <property type="molecule type" value="Genomic_DNA"/>
</dbReference>
<dbReference type="RefSeq" id="WP_127611864.1">
    <property type="nucleotide sequence ID" value="NZ_RXOL01000001.1"/>
</dbReference>
<dbReference type="Proteomes" id="UP000283003">
    <property type="component" value="Unassembled WGS sequence"/>
</dbReference>